<name>A0A1X1V8I0_MYCGS</name>
<dbReference type="AlphaFoldDB" id="A0A1X1V8I0"/>
<evidence type="ECO:0000259" key="1">
    <source>
        <dbReference type="PROSITE" id="PS50035"/>
    </source>
</evidence>
<protein>
    <recommendedName>
        <fullName evidence="1">PLD phosphodiesterase domain-containing protein</fullName>
    </recommendedName>
</protein>
<dbReference type="InterPro" id="IPR001736">
    <property type="entry name" value="PLipase_D/transphosphatidylase"/>
</dbReference>
<dbReference type="SUPFAM" id="SSF56024">
    <property type="entry name" value="Phospholipase D/nuclease"/>
    <property type="match status" value="1"/>
</dbReference>
<organism evidence="2 3">
    <name type="scientific">Mycobacterium gastri</name>
    <dbReference type="NCBI Taxonomy" id="1777"/>
    <lineage>
        <taxon>Bacteria</taxon>
        <taxon>Bacillati</taxon>
        <taxon>Actinomycetota</taxon>
        <taxon>Actinomycetes</taxon>
        <taxon>Mycobacteriales</taxon>
        <taxon>Mycobacteriaceae</taxon>
        <taxon>Mycobacterium</taxon>
    </lineage>
</organism>
<proteinExistence type="predicted"/>
<accession>A0A1X1V8I0</accession>
<keyword evidence="3" id="KW-1185">Reference proteome</keyword>
<dbReference type="PROSITE" id="PS50035">
    <property type="entry name" value="PLD"/>
    <property type="match status" value="1"/>
</dbReference>
<dbReference type="GO" id="GO:0006793">
    <property type="term" value="P:phosphorus metabolic process"/>
    <property type="evidence" value="ECO:0007669"/>
    <property type="project" value="UniProtKB-ARBA"/>
</dbReference>
<evidence type="ECO:0000313" key="2">
    <source>
        <dbReference type="EMBL" id="ORV65352.1"/>
    </source>
</evidence>
<reference evidence="2 3" key="1">
    <citation type="submission" date="2016-01" db="EMBL/GenBank/DDBJ databases">
        <title>The new phylogeny of the genus Mycobacterium.</title>
        <authorList>
            <person name="Tarcisio F."/>
            <person name="Conor M."/>
            <person name="Antonella G."/>
            <person name="Elisabetta G."/>
            <person name="Giulia F.S."/>
            <person name="Sara T."/>
            <person name="Anna F."/>
            <person name="Clotilde B."/>
            <person name="Roberto B."/>
            <person name="Veronica D.S."/>
            <person name="Fabio R."/>
            <person name="Monica P."/>
            <person name="Olivier J."/>
            <person name="Enrico T."/>
            <person name="Nicola S."/>
        </authorList>
    </citation>
    <scope>NUCLEOTIDE SEQUENCE [LARGE SCALE GENOMIC DNA]</scope>
    <source>
        <strain evidence="2 3">DSM 43505</strain>
    </source>
</reference>
<dbReference type="Proteomes" id="UP000193738">
    <property type="component" value="Unassembled WGS sequence"/>
</dbReference>
<feature type="domain" description="PLD phosphodiesterase" evidence="1">
    <location>
        <begin position="184"/>
        <end position="211"/>
    </location>
</feature>
<evidence type="ECO:0000313" key="3">
    <source>
        <dbReference type="Proteomes" id="UP000193738"/>
    </source>
</evidence>
<comment type="caution">
    <text evidence="2">The sequence shown here is derived from an EMBL/GenBank/DDBJ whole genome shotgun (WGS) entry which is preliminary data.</text>
</comment>
<dbReference type="EMBL" id="LQOX01000124">
    <property type="protein sequence ID" value="ORV65352.1"/>
    <property type="molecule type" value="Genomic_DNA"/>
</dbReference>
<dbReference type="STRING" id="1777.AWC07_13465"/>
<gene>
    <name evidence="2" type="ORF">AWC07_13465</name>
</gene>
<sequence length="262" mass="29668">MGFDITSILEFRPPNHVCPACRGLFNKINTDYRPDPMIHRCPLCEVQFIVDDYPETDDFADDFTLAIDDYFSRGGWTIDHGDLLAHATVLAEIIERSKGEGVRRQPWRTMRTFFEVISRARYFVHFSTWGISHVMIGALKMASMRVPVYGFASNVEAGARAQLTEYPDEAPQLTAHVIPSTEGVYDAPHQKILIIDGLVAFKGSTNLTTSGVRRADRGLDISEVVTDFAQVTELNNKYFAPVWRRIAAPKDDKVVVWRHPFC</sequence>
<dbReference type="Gene3D" id="3.30.870.10">
    <property type="entry name" value="Endonuclease Chain A"/>
    <property type="match status" value="1"/>
</dbReference>
<dbReference type="RefSeq" id="WP_036417886.1">
    <property type="nucleotide sequence ID" value="NZ_LQOX01000124.1"/>
</dbReference>
<dbReference type="GO" id="GO:0003824">
    <property type="term" value="F:catalytic activity"/>
    <property type="evidence" value="ECO:0007669"/>
    <property type="project" value="InterPro"/>
</dbReference>